<reference evidence="1" key="1">
    <citation type="submission" date="2023-07" db="EMBL/GenBank/DDBJ databases">
        <title>Genomic Encyclopedia of Type Strains, Phase IV (KMG-IV): sequencing the most valuable type-strain genomes for metagenomic binning, comparative biology and taxonomic classification.</title>
        <authorList>
            <person name="Goeker M."/>
        </authorList>
    </citation>
    <scope>NUCLEOTIDE SEQUENCE</scope>
    <source>
        <strain evidence="1">DSM 24202</strain>
    </source>
</reference>
<keyword evidence="2" id="KW-1185">Reference proteome</keyword>
<evidence type="ECO:0000313" key="1">
    <source>
        <dbReference type="EMBL" id="MDQ0288289.1"/>
    </source>
</evidence>
<proteinExistence type="predicted"/>
<sequence length="87" mass="9594">MSGDWPWVSSKLSPVFSAPGGALTDYVWESWERRWDGGKGVCYPLIPLIFADFFIEDVLLGRPICATAVEQSPGVFNQGENGQNSLE</sequence>
<comment type="caution">
    <text evidence="1">The sequence shown here is derived from an EMBL/GenBank/DDBJ whole genome shotgun (WGS) entry which is preliminary data.</text>
</comment>
<evidence type="ECO:0000313" key="2">
    <source>
        <dbReference type="Proteomes" id="UP001238163"/>
    </source>
</evidence>
<name>A0AAE3VDM6_9BACT</name>
<dbReference type="RefSeq" id="WP_307259610.1">
    <property type="nucleotide sequence ID" value="NZ_JAUSVL010000001.1"/>
</dbReference>
<dbReference type="Proteomes" id="UP001238163">
    <property type="component" value="Unassembled WGS sequence"/>
</dbReference>
<gene>
    <name evidence="1" type="ORF">J3R75_000396</name>
</gene>
<dbReference type="AlphaFoldDB" id="A0AAE3VDM6"/>
<protein>
    <submittedName>
        <fullName evidence="1">Uncharacterized protein</fullName>
    </submittedName>
</protein>
<accession>A0AAE3VDM6</accession>
<dbReference type="EMBL" id="JAUSVL010000001">
    <property type="protein sequence ID" value="MDQ0288289.1"/>
    <property type="molecule type" value="Genomic_DNA"/>
</dbReference>
<organism evidence="1 2">
    <name type="scientific">Oligosphaera ethanolica</name>
    <dbReference type="NCBI Taxonomy" id="760260"/>
    <lineage>
        <taxon>Bacteria</taxon>
        <taxon>Pseudomonadati</taxon>
        <taxon>Lentisphaerota</taxon>
        <taxon>Oligosphaeria</taxon>
        <taxon>Oligosphaerales</taxon>
        <taxon>Oligosphaeraceae</taxon>
        <taxon>Oligosphaera</taxon>
    </lineage>
</organism>